<dbReference type="AlphaFoldDB" id="A0AAV5CNJ8"/>
<accession>A0AAV5CNJ8</accession>
<evidence type="ECO:0000313" key="2">
    <source>
        <dbReference type="Proteomes" id="UP001054889"/>
    </source>
</evidence>
<name>A0AAV5CNJ8_ELECO</name>
<organism evidence="1 2">
    <name type="scientific">Eleusine coracana subsp. coracana</name>
    <dbReference type="NCBI Taxonomy" id="191504"/>
    <lineage>
        <taxon>Eukaryota</taxon>
        <taxon>Viridiplantae</taxon>
        <taxon>Streptophyta</taxon>
        <taxon>Embryophyta</taxon>
        <taxon>Tracheophyta</taxon>
        <taxon>Spermatophyta</taxon>
        <taxon>Magnoliopsida</taxon>
        <taxon>Liliopsida</taxon>
        <taxon>Poales</taxon>
        <taxon>Poaceae</taxon>
        <taxon>PACMAD clade</taxon>
        <taxon>Chloridoideae</taxon>
        <taxon>Cynodonteae</taxon>
        <taxon>Eleusininae</taxon>
        <taxon>Eleusine</taxon>
    </lineage>
</organism>
<gene>
    <name evidence="1" type="primary">ga16704</name>
    <name evidence="1" type="ORF">PR202_ga16704</name>
</gene>
<sequence>MIAFDHNEESDKMILLYVEKQISRRYISSRVPVIHNDEQDSLCWKPSTSGYFNQESSLLLGGCYDMHYQQQKQRFKDNYMHKKRYYINKCHQLRHNRS</sequence>
<protein>
    <submittedName>
        <fullName evidence="1">Uncharacterized protein</fullName>
    </submittedName>
</protein>
<reference evidence="1" key="1">
    <citation type="journal article" date="2018" name="DNA Res.">
        <title>Multiple hybrid de novo genome assembly of finger millet, an orphan allotetraploid crop.</title>
        <authorList>
            <person name="Hatakeyama M."/>
            <person name="Aluri S."/>
            <person name="Balachadran M.T."/>
            <person name="Sivarajan S.R."/>
            <person name="Patrignani A."/>
            <person name="Gruter S."/>
            <person name="Poveda L."/>
            <person name="Shimizu-Inatsugi R."/>
            <person name="Baeten J."/>
            <person name="Francoijs K.J."/>
            <person name="Nataraja K.N."/>
            <person name="Reddy Y.A.N."/>
            <person name="Phadnis S."/>
            <person name="Ravikumar R.L."/>
            <person name="Schlapbach R."/>
            <person name="Sreeman S.M."/>
            <person name="Shimizu K.K."/>
        </authorList>
    </citation>
    <scope>NUCLEOTIDE SEQUENCE</scope>
</reference>
<reference evidence="1" key="2">
    <citation type="submission" date="2021-12" db="EMBL/GenBank/DDBJ databases">
        <title>Resequencing data analysis of finger millet.</title>
        <authorList>
            <person name="Hatakeyama M."/>
            <person name="Aluri S."/>
            <person name="Balachadran M.T."/>
            <person name="Sivarajan S.R."/>
            <person name="Poveda L."/>
            <person name="Shimizu-Inatsugi R."/>
            <person name="Schlapbach R."/>
            <person name="Sreeman S.M."/>
            <person name="Shimizu K.K."/>
        </authorList>
    </citation>
    <scope>NUCLEOTIDE SEQUENCE</scope>
</reference>
<keyword evidence="2" id="KW-1185">Reference proteome</keyword>
<dbReference type="Proteomes" id="UP001054889">
    <property type="component" value="Unassembled WGS sequence"/>
</dbReference>
<comment type="caution">
    <text evidence="1">The sequence shown here is derived from an EMBL/GenBank/DDBJ whole genome shotgun (WGS) entry which is preliminary data.</text>
</comment>
<dbReference type="EMBL" id="BQKI01000007">
    <property type="protein sequence ID" value="GJM99586.1"/>
    <property type="molecule type" value="Genomic_DNA"/>
</dbReference>
<evidence type="ECO:0000313" key="1">
    <source>
        <dbReference type="EMBL" id="GJM99586.1"/>
    </source>
</evidence>
<proteinExistence type="predicted"/>